<name>A0A7W7KQJ2_PSENT</name>
<evidence type="ECO:0000313" key="1">
    <source>
        <dbReference type="EMBL" id="MBB4867145.1"/>
    </source>
</evidence>
<organism evidence="1 2">
    <name type="scientific">Pseudomonas nitroreducens</name>
    <dbReference type="NCBI Taxonomy" id="46680"/>
    <lineage>
        <taxon>Bacteria</taxon>
        <taxon>Pseudomonadati</taxon>
        <taxon>Pseudomonadota</taxon>
        <taxon>Gammaproteobacteria</taxon>
        <taxon>Pseudomonadales</taxon>
        <taxon>Pseudomonadaceae</taxon>
        <taxon>Pseudomonas</taxon>
    </lineage>
</organism>
<comment type="caution">
    <text evidence="1">The sequence shown here is derived from an EMBL/GenBank/DDBJ whole genome shotgun (WGS) entry which is preliminary data.</text>
</comment>
<dbReference type="Proteomes" id="UP000566995">
    <property type="component" value="Unassembled WGS sequence"/>
</dbReference>
<accession>A0A7W7KQJ2</accession>
<dbReference type="EMBL" id="JACHLI010000036">
    <property type="protein sequence ID" value="MBB4867145.1"/>
    <property type="molecule type" value="Genomic_DNA"/>
</dbReference>
<proteinExistence type="predicted"/>
<sequence length="167" mass="18769">MHAEDEIDLEWLSDLAWRFHQALKAAHSEGNDGLLGASGGDFPEGLCGHASLAFGRYLMVEYGVEAMRISATHPEKGTHEWLAIKGSFLELRDAEDWEYWVMTNGVIVDLTHGQFDRQSRPMVFVGSPDGWFDQWVIDQPPDAPAKDLRIPDDLLNAILKHLKASRV</sequence>
<gene>
    <name evidence="1" type="ORF">HNP46_006056</name>
</gene>
<dbReference type="AlphaFoldDB" id="A0A7W7KQJ2"/>
<reference evidence="1 2" key="1">
    <citation type="submission" date="2020-08" db="EMBL/GenBank/DDBJ databases">
        <title>Functional genomics of gut bacteria from endangered species of beetles.</title>
        <authorList>
            <person name="Carlos-Shanley C."/>
        </authorList>
    </citation>
    <scope>NUCLEOTIDE SEQUENCE [LARGE SCALE GENOMIC DNA]</scope>
    <source>
        <strain evidence="1 2">S00179</strain>
    </source>
</reference>
<protein>
    <submittedName>
        <fullName evidence="1">Uncharacterized protein</fullName>
    </submittedName>
</protein>
<evidence type="ECO:0000313" key="2">
    <source>
        <dbReference type="Proteomes" id="UP000566995"/>
    </source>
</evidence>
<dbReference type="RefSeq" id="WP_184596381.1">
    <property type="nucleotide sequence ID" value="NZ_JACHLI010000036.1"/>
</dbReference>